<proteinExistence type="predicted"/>
<organism evidence="2 3">
    <name type="scientific">Asanoa siamensis</name>
    <dbReference type="NCBI Taxonomy" id="926357"/>
    <lineage>
        <taxon>Bacteria</taxon>
        <taxon>Bacillati</taxon>
        <taxon>Actinomycetota</taxon>
        <taxon>Actinomycetes</taxon>
        <taxon>Micromonosporales</taxon>
        <taxon>Micromonosporaceae</taxon>
        <taxon>Asanoa</taxon>
    </lineage>
</organism>
<reference evidence="2 3" key="1">
    <citation type="submission" date="2021-01" db="EMBL/GenBank/DDBJ databases">
        <title>Whole genome shotgun sequence of Asanoa siamensis NBRC 107932.</title>
        <authorList>
            <person name="Komaki H."/>
            <person name="Tamura T."/>
        </authorList>
    </citation>
    <scope>NUCLEOTIDE SEQUENCE [LARGE SCALE GENOMIC DNA]</scope>
    <source>
        <strain evidence="2 3">NBRC 107932</strain>
    </source>
</reference>
<dbReference type="EMBL" id="BONE01000031">
    <property type="protein sequence ID" value="GIF74426.1"/>
    <property type="molecule type" value="Genomic_DNA"/>
</dbReference>
<keyword evidence="1" id="KW-0472">Membrane</keyword>
<accession>A0ABQ4CT13</accession>
<dbReference type="Proteomes" id="UP000604117">
    <property type="component" value="Unassembled WGS sequence"/>
</dbReference>
<name>A0ABQ4CT13_9ACTN</name>
<keyword evidence="1" id="KW-1133">Transmembrane helix</keyword>
<comment type="caution">
    <text evidence="2">The sequence shown here is derived from an EMBL/GenBank/DDBJ whole genome shotgun (WGS) entry which is preliminary data.</text>
</comment>
<evidence type="ECO:0000313" key="3">
    <source>
        <dbReference type="Proteomes" id="UP000604117"/>
    </source>
</evidence>
<feature type="transmembrane region" description="Helical" evidence="1">
    <location>
        <begin position="12"/>
        <end position="45"/>
    </location>
</feature>
<feature type="transmembrane region" description="Helical" evidence="1">
    <location>
        <begin position="51"/>
        <end position="69"/>
    </location>
</feature>
<gene>
    <name evidence="2" type="ORF">Asi02nite_39440</name>
</gene>
<protein>
    <submittedName>
        <fullName evidence="2">Uncharacterized protein</fullName>
    </submittedName>
</protein>
<evidence type="ECO:0000313" key="2">
    <source>
        <dbReference type="EMBL" id="GIF74426.1"/>
    </source>
</evidence>
<keyword evidence="1" id="KW-0812">Transmembrane</keyword>
<keyword evidence="3" id="KW-1185">Reference proteome</keyword>
<sequence>MGWTGIAGHIAVLFLYVVSGLAVPAWAVGVLLVIWAALLALAITLLRARPLWTPAVPVAAVAIWARGPLGRRCLARLDRVAPTSSGGRTRP</sequence>
<evidence type="ECO:0000256" key="1">
    <source>
        <dbReference type="SAM" id="Phobius"/>
    </source>
</evidence>